<evidence type="ECO:0000313" key="4">
    <source>
        <dbReference type="Proteomes" id="UP000627715"/>
    </source>
</evidence>
<reference evidence="3" key="2">
    <citation type="submission" date="2020-09" db="EMBL/GenBank/DDBJ databases">
        <authorList>
            <person name="Sun Q."/>
            <person name="Zhou Y."/>
        </authorList>
    </citation>
    <scope>NUCLEOTIDE SEQUENCE</scope>
    <source>
        <strain evidence="3">CGMCC 1.15425</strain>
    </source>
</reference>
<evidence type="ECO:0000256" key="2">
    <source>
        <dbReference type="SAM" id="Phobius"/>
    </source>
</evidence>
<dbReference type="Proteomes" id="UP000627715">
    <property type="component" value="Unassembled WGS sequence"/>
</dbReference>
<keyword evidence="2" id="KW-0472">Membrane</keyword>
<gene>
    <name evidence="3" type="ORF">GCM10011403_29390</name>
</gene>
<feature type="region of interest" description="Disordered" evidence="1">
    <location>
        <begin position="1"/>
        <end position="37"/>
    </location>
</feature>
<organism evidence="3 4">
    <name type="scientific">Pseudohongiella nitratireducens</name>
    <dbReference type="NCBI Taxonomy" id="1768907"/>
    <lineage>
        <taxon>Bacteria</taxon>
        <taxon>Pseudomonadati</taxon>
        <taxon>Pseudomonadota</taxon>
        <taxon>Gammaproteobacteria</taxon>
        <taxon>Pseudomonadales</taxon>
        <taxon>Pseudohongiellaceae</taxon>
        <taxon>Pseudohongiella</taxon>
    </lineage>
</organism>
<name>A0A916QMY7_9GAMM</name>
<reference evidence="3" key="1">
    <citation type="journal article" date="2014" name="Int. J. Syst. Evol. Microbiol.">
        <title>Complete genome sequence of Corynebacterium casei LMG S-19264T (=DSM 44701T), isolated from a smear-ripened cheese.</title>
        <authorList>
            <consortium name="US DOE Joint Genome Institute (JGI-PGF)"/>
            <person name="Walter F."/>
            <person name="Albersmeier A."/>
            <person name="Kalinowski J."/>
            <person name="Ruckert C."/>
        </authorList>
    </citation>
    <scope>NUCLEOTIDE SEQUENCE</scope>
    <source>
        <strain evidence="3">CGMCC 1.15425</strain>
    </source>
</reference>
<proteinExistence type="predicted"/>
<protein>
    <submittedName>
        <fullName evidence="3">Uncharacterized protein</fullName>
    </submittedName>
</protein>
<dbReference type="RefSeq" id="WP_068811097.1">
    <property type="nucleotide sequence ID" value="NZ_BMIY01000015.1"/>
</dbReference>
<keyword evidence="2" id="KW-0812">Transmembrane</keyword>
<dbReference type="AlphaFoldDB" id="A0A916QMY7"/>
<comment type="caution">
    <text evidence="3">The sequence shown here is derived from an EMBL/GenBank/DDBJ whole genome shotgun (WGS) entry which is preliminary data.</text>
</comment>
<dbReference type="EMBL" id="BMIY01000015">
    <property type="protein sequence ID" value="GFZ83919.1"/>
    <property type="molecule type" value="Genomic_DNA"/>
</dbReference>
<keyword evidence="4" id="KW-1185">Reference proteome</keyword>
<keyword evidence="2" id="KW-1133">Transmembrane helix</keyword>
<sequence length="68" mass="6657">MSVPGIPDFLLSGGSGGLTISPSSGADSGRTQNTLNFGDSTGGGAFSTAQLFVIGAAVVGTVWLLGRK</sequence>
<evidence type="ECO:0000313" key="3">
    <source>
        <dbReference type="EMBL" id="GFZ83919.1"/>
    </source>
</evidence>
<feature type="transmembrane region" description="Helical" evidence="2">
    <location>
        <begin position="49"/>
        <end position="66"/>
    </location>
</feature>
<evidence type="ECO:0000256" key="1">
    <source>
        <dbReference type="SAM" id="MobiDB-lite"/>
    </source>
</evidence>
<accession>A0A916QMY7</accession>